<dbReference type="Gene3D" id="3.40.390.10">
    <property type="entry name" value="Collagenase (Catalytic Domain)"/>
    <property type="match status" value="1"/>
</dbReference>
<dbReference type="OrthoDB" id="2131567at2759"/>
<organism evidence="1 2">
    <name type="scientific">Diabrotica balteata</name>
    <name type="common">Banded cucumber beetle</name>
    <dbReference type="NCBI Taxonomy" id="107213"/>
    <lineage>
        <taxon>Eukaryota</taxon>
        <taxon>Metazoa</taxon>
        <taxon>Ecdysozoa</taxon>
        <taxon>Arthropoda</taxon>
        <taxon>Hexapoda</taxon>
        <taxon>Insecta</taxon>
        <taxon>Pterygota</taxon>
        <taxon>Neoptera</taxon>
        <taxon>Endopterygota</taxon>
        <taxon>Coleoptera</taxon>
        <taxon>Polyphaga</taxon>
        <taxon>Cucujiformia</taxon>
        <taxon>Chrysomeloidea</taxon>
        <taxon>Chrysomelidae</taxon>
        <taxon>Galerucinae</taxon>
        <taxon>Diabroticina</taxon>
        <taxon>Diabroticites</taxon>
        <taxon>Diabrotica</taxon>
    </lineage>
</organism>
<dbReference type="PANTHER" id="PTHR45702">
    <property type="entry name" value="ADAM10/ADAM17 METALLOPEPTIDASE FAMILY MEMBER"/>
    <property type="match status" value="1"/>
</dbReference>
<proteinExistence type="predicted"/>
<reference evidence="1" key="1">
    <citation type="submission" date="2022-01" db="EMBL/GenBank/DDBJ databases">
        <authorList>
            <person name="King R."/>
        </authorList>
    </citation>
    <scope>NUCLEOTIDE SEQUENCE</scope>
</reference>
<dbReference type="AlphaFoldDB" id="A0A9N9STU9"/>
<protein>
    <submittedName>
        <fullName evidence="1">Uncharacterized protein</fullName>
    </submittedName>
</protein>
<dbReference type="InterPro" id="IPR024079">
    <property type="entry name" value="MetalloPept_cat_dom_sf"/>
</dbReference>
<sequence length="274" mass="32027">MKDYNTLKLSKHFVISTNIAIQNYSKTLTDQLKHGLHFNIHLNTEEDLQIYIQTKPELLSKKTEFIIFENDENRTILAPPNKLVEGFITKDKYASYVIGYLEDFYFYGKIVMTDKIFYIENLKKYIDIFPEYFNTSYNAIAFERDFLSSESKNTFKETYYLKPSQHVDYSYRNISKRMARTGKLCSLLVLIDYSFLNIVHHLNVDSAVNQVLMAVEEANSLFRSTDFDENGYPDNIGFYVKYCIVYKTPRSNLLPPYSGTPIEVSFPMGICCIQ</sequence>
<dbReference type="GO" id="GO:0006509">
    <property type="term" value="P:membrane protein ectodomain proteolysis"/>
    <property type="evidence" value="ECO:0007669"/>
    <property type="project" value="TreeGrafter"/>
</dbReference>
<keyword evidence="2" id="KW-1185">Reference proteome</keyword>
<evidence type="ECO:0000313" key="2">
    <source>
        <dbReference type="Proteomes" id="UP001153709"/>
    </source>
</evidence>
<dbReference type="PANTHER" id="PTHR45702:SF2">
    <property type="entry name" value="KUZBANIAN, ISOFORM A"/>
    <property type="match status" value="1"/>
</dbReference>
<dbReference type="GO" id="GO:0005886">
    <property type="term" value="C:plasma membrane"/>
    <property type="evidence" value="ECO:0007669"/>
    <property type="project" value="TreeGrafter"/>
</dbReference>
<dbReference type="EMBL" id="OU898278">
    <property type="protein sequence ID" value="CAG9831699.1"/>
    <property type="molecule type" value="Genomic_DNA"/>
</dbReference>
<evidence type="ECO:0000313" key="1">
    <source>
        <dbReference type="EMBL" id="CAG9831699.1"/>
    </source>
</evidence>
<dbReference type="GO" id="GO:0004222">
    <property type="term" value="F:metalloendopeptidase activity"/>
    <property type="evidence" value="ECO:0007669"/>
    <property type="project" value="TreeGrafter"/>
</dbReference>
<accession>A0A9N9STU9</accession>
<gene>
    <name evidence="1" type="ORF">DIABBA_LOCUS5269</name>
</gene>
<name>A0A9N9STU9_DIABA</name>
<dbReference type="Proteomes" id="UP001153709">
    <property type="component" value="Chromosome 3"/>
</dbReference>
<dbReference type="InterPro" id="IPR051489">
    <property type="entry name" value="ADAM_Metalloproteinase"/>
</dbReference>